<evidence type="ECO:0000313" key="5">
    <source>
        <dbReference type="EMBL" id="RWX75923.1"/>
    </source>
</evidence>
<dbReference type="AlphaFoldDB" id="A0A3S3VGA3"/>
<evidence type="ECO:0000256" key="2">
    <source>
        <dbReference type="ARBA" id="ARBA00022801"/>
    </source>
</evidence>
<dbReference type="Gene3D" id="3.90.79.10">
    <property type="entry name" value="Nucleoside Triphosphate Pyrophosphohydrolase"/>
    <property type="match status" value="1"/>
</dbReference>
<keyword evidence="6" id="KW-1185">Reference proteome</keyword>
<dbReference type="CDD" id="cd04673">
    <property type="entry name" value="NUDIX_ADPRase"/>
    <property type="match status" value="1"/>
</dbReference>
<dbReference type="InterPro" id="IPR015797">
    <property type="entry name" value="NUDIX_hydrolase-like_dom_sf"/>
</dbReference>
<dbReference type="PANTHER" id="PTHR43736">
    <property type="entry name" value="ADP-RIBOSE PYROPHOSPHATASE"/>
    <property type="match status" value="1"/>
</dbReference>
<evidence type="ECO:0000256" key="3">
    <source>
        <dbReference type="RuleBase" id="RU003476"/>
    </source>
</evidence>
<name>A0A3S3VGA3_9HYPH</name>
<comment type="similarity">
    <text evidence="3">Belongs to the Nudix hydrolase family.</text>
</comment>
<gene>
    <name evidence="5" type="ORF">EPK99_19810</name>
</gene>
<sequence length="141" mass="15389">MEHSIPTPQPASSAILERDGRFLLIRRINPPSADLFAFPGGRAEPDETPAETAIREFLEETGIAVRNPMLFATYDLPGEKDDSRHFFLSVFTVEADTESLAVAADDAAEAGWYTVDEIRSLPVPPSVLECAERLAAMRNGG</sequence>
<dbReference type="Pfam" id="PF00293">
    <property type="entry name" value="NUDIX"/>
    <property type="match status" value="1"/>
</dbReference>
<dbReference type="EMBL" id="SBIP01000004">
    <property type="protein sequence ID" value="RWX75923.1"/>
    <property type="molecule type" value="Genomic_DNA"/>
</dbReference>
<dbReference type="PROSITE" id="PS00893">
    <property type="entry name" value="NUDIX_BOX"/>
    <property type="match status" value="1"/>
</dbReference>
<dbReference type="GO" id="GO:0016787">
    <property type="term" value="F:hydrolase activity"/>
    <property type="evidence" value="ECO:0007669"/>
    <property type="project" value="UniProtKB-KW"/>
</dbReference>
<protein>
    <submittedName>
        <fullName evidence="5">NUDIX hydrolase</fullName>
    </submittedName>
</protein>
<evidence type="ECO:0000313" key="6">
    <source>
        <dbReference type="Proteomes" id="UP000287687"/>
    </source>
</evidence>
<dbReference type="Proteomes" id="UP000287687">
    <property type="component" value="Unassembled WGS sequence"/>
</dbReference>
<feature type="domain" description="Nudix hydrolase" evidence="4">
    <location>
        <begin position="7"/>
        <end position="136"/>
    </location>
</feature>
<reference evidence="5 6" key="1">
    <citation type="submission" date="2019-01" db="EMBL/GenBank/DDBJ databases">
        <title>The draft genome of Rhizobium sp. 24NR.</title>
        <authorList>
            <person name="Liu L."/>
            <person name="Liang L."/>
            <person name="Shi S."/>
            <person name="Xu L."/>
            <person name="Wang X."/>
            <person name="Li L."/>
            <person name="Zhang X."/>
        </authorList>
    </citation>
    <scope>NUCLEOTIDE SEQUENCE [LARGE SCALE GENOMIC DNA]</scope>
    <source>
        <strain evidence="5 6">24NR</strain>
    </source>
</reference>
<proteinExistence type="inferred from homology"/>
<dbReference type="InterPro" id="IPR000086">
    <property type="entry name" value="NUDIX_hydrolase_dom"/>
</dbReference>
<dbReference type="RefSeq" id="WP_128444801.1">
    <property type="nucleotide sequence ID" value="NZ_SBIP01000004.1"/>
</dbReference>
<organism evidence="5 6">
    <name type="scientific">Neorhizobium lilium</name>
    <dbReference type="NCBI Taxonomy" id="2503024"/>
    <lineage>
        <taxon>Bacteria</taxon>
        <taxon>Pseudomonadati</taxon>
        <taxon>Pseudomonadota</taxon>
        <taxon>Alphaproteobacteria</taxon>
        <taxon>Hyphomicrobiales</taxon>
        <taxon>Rhizobiaceae</taxon>
        <taxon>Rhizobium/Agrobacterium group</taxon>
        <taxon>Neorhizobium</taxon>
    </lineage>
</organism>
<accession>A0A3S3VGA3</accession>
<dbReference type="PROSITE" id="PS51462">
    <property type="entry name" value="NUDIX"/>
    <property type="match status" value="1"/>
</dbReference>
<comment type="cofactor">
    <cofactor evidence="1">
        <name>Mg(2+)</name>
        <dbReference type="ChEBI" id="CHEBI:18420"/>
    </cofactor>
</comment>
<comment type="caution">
    <text evidence="5">The sequence shown here is derived from an EMBL/GenBank/DDBJ whole genome shotgun (WGS) entry which is preliminary data.</text>
</comment>
<dbReference type="SUPFAM" id="SSF55811">
    <property type="entry name" value="Nudix"/>
    <property type="match status" value="1"/>
</dbReference>
<keyword evidence="2 3" id="KW-0378">Hydrolase</keyword>
<evidence type="ECO:0000259" key="4">
    <source>
        <dbReference type="PROSITE" id="PS51462"/>
    </source>
</evidence>
<dbReference type="InterPro" id="IPR020476">
    <property type="entry name" value="Nudix_hydrolase"/>
</dbReference>
<dbReference type="PANTHER" id="PTHR43736:SF1">
    <property type="entry name" value="DIHYDRONEOPTERIN TRIPHOSPHATE DIPHOSPHATASE"/>
    <property type="match status" value="1"/>
</dbReference>
<dbReference type="OrthoDB" id="9761969at2"/>
<dbReference type="InterPro" id="IPR020084">
    <property type="entry name" value="NUDIX_hydrolase_CS"/>
</dbReference>
<dbReference type="PRINTS" id="PR00502">
    <property type="entry name" value="NUDIXFAMILY"/>
</dbReference>
<evidence type="ECO:0000256" key="1">
    <source>
        <dbReference type="ARBA" id="ARBA00001946"/>
    </source>
</evidence>